<dbReference type="EMBL" id="MU273745">
    <property type="protein sequence ID" value="KAI0028525.1"/>
    <property type="molecule type" value="Genomic_DNA"/>
</dbReference>
<evidence type="ECO:0000313" key="1">
    <source>
        <dbReference type="EMBL" id="KAI0028525.1"/>
    </source>
</evidence>
<feature type="non-terminal residue" evidence="1">
    <location>
        <position position="71"/>
    </location>
</feature>
<keyword evidence="2" id="KW-1185">Reference proteome</keyword>
<protein>
    <submittedName>
        <fullName evidence="1">Uncharacterized protein</fullName>
    </submittedName>
</protein>
<name>A0ACB8QAE3_9AGAM</name>
<comment type="caution">
    <text evidence="1">The sequence shown here is derived from an EMBL/GenBank/DDBJ whole genome shotgun (WGS) entry which is preliminary data.</text>
</comment>
<proteinExistence type="predicted"/>
<dbReference type="Proteomes" id="UP000814128">
    <property type="component" value="Unassembled WGS sequence"/>
</dbReference>
<feature type="non-terminal residue" evidence="1">
    <location>
        <position position="1"/>
    </location>
</feature>
<sequence>GFNKAVYKLKGIVYSGQSHFTCRFLNRSGHVFYHNGIITGRRCVYESAYTDLPDPYHTHNKFAYLAIYSRL</sequence>
<gene>
    <name evidence="1" type="ORF">K488DRAFT_28916</name>
</gene>
<reference evidence="1" key="1">
    <citation type="submission" date="2021-02" db="EMBL/GenBank/DDBJ databases">
        <authorList>
            <consortium name="DOE Joint Genome Institute"/>
            <person name="Ahrendt S."/>
            <person name="Looney B.P."/>
            <person name="Miyauchi S."/>
            <person name="Morin E."/>
            <person name="Drula E."/>
            <person name="Courty P.E."/>
            <person name="Chicoki N."/>
            <person name="Fauchery L."/>
            <person name="Kohler A."/>
            <person name="Kuo A."/>
            <person name="Labutti K."/>
            <person name="Pangilinan J."/>
            <person name="Lipzen A."/>
            <person name="Riley R."/>
            <person name="Andreopoulos W."/>
            <person name="He G."/>
            <person name="Johnson J."/>
            <person name="Barry K.W."/>
            <person name="Grigoriev I.V."/>
            <person name="Nagy L."/>
            <person name="Hibbett D."/>
            <person name="Henrissat B."/>
            <person name="Matheny P.B."/>
            <person name="Labbe J."/>
            <person name="Martin F."/>
        </authorList>
    </citation>
    <scope>NUCLEOTIDE SEQUENCE</scope>
    <source>
        <strain evidence="1">EC-137</strain>
    </source>
</reference>
<evidence type="ECO:0000313" key="2">
    <source>
        <dbReference type="Proteomes" id="UP000814128"/>
    </source>
</evidence>
<organism evidence="1 2">
    <name type="scientific">Vararia minispora EC-137</name>
    <dbReference type="NCBI Taxonomy" id="1314806"/>
    <lineage>
        <taxon>Eukaryota</taxon>
        <taxon>Fungi</taxon>
        <taxon>Dikarya</taxon>
        <taxon>Basidiomycota</taxon>
        <taxon>Agaricomycotina</taxon>
        <taxon>Agaricomycetes</taxon>
        <taxon>Russulales</taxon>
        <taxon>Lachnocladiaceae</taxon>
        <taxon>Vararia</taxon>
    </lineage>
</organism>
<accession>A0ACB8QAE3</accession>
<reference evidence="1" key="2">
    <citation type="journal article" date="2022" name="New Phytol.">
        <title>Evolutionary transition to the ectomycorrhizal habit in the genomes of a hyperdiverse lineage of mushroom-forming fungi.</title>
        <authorList>
            <person name="Looney B."/>
            <person name="Miyauchi S."/>
            <person name="Morin E."/>
            <person name="Drula E."/>
            <person name="Courty P.E."/>
            <person name="Kohler A."/>
            <person name="Kuo A."/>
            <person name="LaButti K."/>
            <person name="Pangilinan J."/>
            <person name="Lipzen A."/>
            <person name="Riley R."/>
            <person name="Andreopoulos W."/>
            <person name="He G."/>
            <person name="Johnson J."/>
            <person name="Nolan M."/>
            <person name="Tritt A."/>
            <person name="Barry K.W."/>
            <person name="Grigoriev I.V."/>
            <person name="Nagy L.G."/>
            <person name="Hibbett D."/>
            <person name="Henrissat B."/>
            <person name="Matheny P.B."/>
            <person name="Labbe J."/>
            <person name="Martin F.M."/>
        </authorList>
    </citation>
    <scope>NUCLEOTIDE SEQUENCE</scope>
    <source>
        <strain evidence="1">EC-137</strain>
    </source>
</reference>